<dbReference type="PANTHER" id="PTHR43569:SF2">
    <property type="entry name" value="AMIDOHYDROLASE-RELATED DOMAIN-CONTAINING PROTEIN"/>
    <property type="match status" value="1"/>
</dbReference>
<dbReference type="InterPro" id="IPR032466">
    <property type="entry name" value="Metal_Hydrolase"/>
</dbReference>
<comment type="caution">
    <text evidence="4">The sequence shown here is derived from an EMBL/GenBank/DDBJ whole genome shotgun (WGS) entry which is preliminary data.</text>
</comment>
<gene>
    <name evidence="4" type="ORF">GCM10010358_13220</name>
</gene>
<dbReference type="InterPro" id="IPR052350">
    <property type="entry name" value="Metallo-dep_Lactonases"/>
</dbReference>
<accession>A0A918NDK5</accession>
<reference evidence="4" key="1">
    <citation type="journal article" date="2014" name="Int. J. Syst. Evol. Microbiol.">
        <title>Complete genome sequence of Corynebacterium casei LMG S-19264T (=DSM 44701T), isolated from a smear-ripened cheese.</title>
        <authorList>
            <consortium name="US DOE Joint Genome Institute (JGI-PGF)"/>
            <person name="Walter F."/>
            <person name="Albersmeier A."/>
            <person name="Kalinowski J."/>
            <person name="Ruckert C."/>
        </authorList>
    </citation>
    <scope>NUCLEOTIDE SEQUENCE</scope>
    <source>
        <strain evidence="4">JCM 4790</strain>
    </source>
</reference>
<feature type="domain" description="Amidohydrolase-related" evidence="3">
    <location>
        <begin position="2"/>
        <end position="85"/>
    </location>
</feature>
<dbReference type="Pfam" id="PF04909">
    <property type="entry name" value="Amidohydro_2"/>
    <property type="match status" value="1"/>
</dbReference>
<feature type="region of interest" description="Disordered" evidence="2">
    <location>
        <begin position="81"/>
        <end position="112"/>
    </location>
</feature>
<dbReference type="PANTHER" id="PTHR43569">
    <property type="entry name" value="AMIDOHYDROLASE"/>
    <property type="match status" value="1"/>
</dbReference>
<dbReference type="InterPro" id="IPR006680">
    <property type="entry name" value="Amidohydro-rel"/>
</dbReference>
<dbReference type="SUPFAM" id="SSF51556">
    <property type="entry name" value="Metallo-dependent hydrolases"/>
    <property type="match status" value="1"/>
</dbReference>
<evidence type="ECO:0000313" key="4">
    <source>
        <dbReference type="EMBL" id="GGX60058.1"/>
    </source>
</evidence>
<dbReference type="Proteomes" id="UP000619244">
    <property type="component" value="Unassembled WGS sequence"/>
</dbReference>
<name>A0A918NDK5_9ACTN</name>
<keyword evidence="5" id="KW-1185">Reference proteome</keyword>
<reference evidence="4" key="2">
    <citation type="submission" date="2020-09" db="EMBL/GenBank/DDBJ databases">
        <authorList>
            <person name="Sun Q."/>
            <person name="Ohkuma M."/>
        </authorList>
    </citation>
    <scope>NUCLEOTIDE SEQUENCE</scope>
    <source>
        <strain evidence="4">JCM 4790</strain>
    </source>
</reference>
<evidence type="ECO:0000256" key="1">
    <source>
        <dbReference type="ARBA" id="ARBA00038310"/>
    </source>
</evidence>
<evidence type="ECO:0000313" key="5">
    <source>
        <dbReference type="Proteomes" id="UP000619244"/>
    </source>
</evidence>
<sequence length="112" mass="11910">MCKLSGMVTGADWDSWSVDDLRPYADTVLDAFGPERLMSGSDRPVCRLAATYADVLAAARELTAGPGPAEREDVFTGTAARTYGLPTVPPPASPRHRRVKESTPSRPPGPLG</sequence>
<dbReference type="EMBL" id="BMVU01000003">
    <property type="protein sequence ID" value="GGX60058.1"/>
    <property type="molecule type" value="Genomic_DNA"/>
</dbReference>
<dbReference type="Gene3D" id="3.20.20.140">
    <property type="entry name" value="Metal-dependent hydrolases"/>
    <property type="match status" value="1"/>
</dbReference>
<evidence type="ECO:0000259" key="3">
    <source>
        <dbReference type="Pfam" id="PF04909"/>
    </source>
</evidence>
<protein>
    <recommendedName>
        <fullName evidence="3">Amidohydrolase-related domain-containing protein</fullName>
    </recommendedName>
</protein>
<comment type="similarity">
    <text evidence="1">Belongs to the metallo-dependent hydrolases superfamily.</text>
</comment>
<organism evidence="4 5">
    <name type="scientific">Streptomyces minutiscleroticus</name>
    <dbReference type="NCBI Taxonomy" id="68238"/>
    <lineage>
        <taxon>Bacteria</taxon>
        <taxon>Bacillati</taxon>
        <taxon>Actinomycetota</taxon>
        <taxon>Actinomycetes</taxon>
        <taxon>Kitasatosporales</taxon>
        <taxon>Streptomycetaceae</taxon>
        <taxon>Streptomyces</taxon>
    </lineage>
</organism>
<dbReference type="GO" id="GO:0016787">
    <property type="term" value="F:hydrolase activity"/>
    <property type="evidence" value="ECO:0007669"/>
    <property type="project" value="InterPro"/>
</dbReference>
<dbReference type="AlphaFoldDB" id="A0A918NDK5"/>
<proteinExistence type="inferred from homology"/>
<evidence type="ECO:0000256" key="2">
    <source>
        <dbReference type="SAM" id="MobiDB-lite"/>
    </source>
</evidence>